<feature type="region of interest" description="Disordered" evidence="1">
    <location>
        <begin position="1027"/>
        <end position="1156"/>
    </location>
</feature>
<feature type="compositionally biased region" description="Low complexity" evidence="1">
    <location>
        <begin position="246"/>
        <end position="266"/>
    </location>
</feature>
<feature type="compositionally biased region" description="Low complexity" evidence="1">
    <location>
        <begin position="768"/>
        <end position="788"/>
    </location>
</feature>
<feature type="compositionally biased region" description="Low complexity" evidence="1">
    <location>
        <begin position="1106"/>
        <end position="1116"/>
    </location>
</feature>
<proteinExistence type="predicted"/>
<feature type="region of interest" description="Disordered" evidence="1">
    <location>
        <begin position="350"/>
        <end position="600"/>
    </location>
</feature>
<feature type="region of interest" description="Disordered" evidence="1">
    <location>
        <begin position="623"/>
        <end position="666"/>
    </location>
</feature>
<organism evidence="2">
    <name type="scientific">Zeugodacus cucurbitae</name>
    <name type="common">Melon fruit fly</name>
    <name type="synonym">Bactrocera cucurbitae</name>
    <dbReference type="NCBI Taxonomy" id="28588"/>
    <lineage>
        <taxon>Eukaryota</taxon>
        <taxon>Metazoa</taxon>
        <taxon>Ecdysozoa</taxon>
        <taxon>Arthropoda</taxon>
        <taxon>Hexapoda</taxon>
        <taxon>Insecta</taxon>
        <taxon>Pterygota</taxon>
        <taxon>Neoptera</taxon>
        <taxon>Endopterygota</taxon>
        <taxon>Diptera</taxon>
        <taxon>Brachycera</taxon>
        <taxon>Muscomorpha</taxon>
        <taxon>Tephritoidea</taxon>
        <taxon>Tephritidae</taxon>
        <taxon>Zeugodacus</taxon>
        <taxon>Zeugodacus</taxon>
    </lineage>
</organism>
<feature type="region of interest" description="Disordered" evidence="1">
    <location>
        <begin position="192"/>
        <end position="276"/>
    </location>
</feature>
<feature type="compositionally biased region" description="Polar residues" evidence="1">
    <location>
        <begin position="703"/>
        <end position="717"/>
    </location>
</feature>
<gene>
    <name evidence="2" type="ORF">g.35910</name>
</gene>
<feature type="compositionally biased region" description="Basic and acidic residues" evidence="1">
    <location>
        <begin position="1037"/>
        <end position="1047"/>
    </location>
</feature>
<name>A0A0A1XPR1_ZEUCU</name>
<feature type="compositionally biased region" description="Polar residues" evidence="1">
    <location>
        <begin position="108"/>
        <end position="130"/>
    </location>
</feature>
<feature type="region of interest" description="Disordered" evidence="1">
    <location>
        <begin position="20"/>
        <end position="85"/>
    </location>
</feature>
<feature type="compositionally biased region" description="Basic and acidic residues" evidence="1">
    <location>
        <begin position="455"/>
        <end position="469"/>
    </location>
</feature>
<feature type="compositionally biased region" description="Basic and acidic residues" evidence="1">
    <location>
        <begin position="514"/>
        <end position="526"/>
    </location>
</feature>
<reference evidence="2" key="1">
    <citation type="submission" date="2014-11" db="EMBL/GenBank/DDBJ databases">
        <authorList>
            <person name="Geib S."/>
        </authorList>
    </citation>
    <scope>NUCLEOTIDE SEQUENCE</scope>
</reference>
<sequence length="1765" mass="189369">MDEIEYLEEYEDLILPTAMSTQAATTKGRNRTQLVTMADDDDDSSSIDQDIFDSLFDDNSDDESVLHNKKGPAKLSQRSERSSRISRVSMDSLDMLVKELGEPFNPNADGTKSTNRNTPKLHNTKVTQPNKTVQKFTTTTTKAKGSNSPTPVPSGSLKTINKLEAAKAIAERNIKAKSVATVRPTVQQNLGQATATTKSMHTNDPTTRILQGSRSSGFQSTKITSGSANSSKVASPTPSTSRKQISAATSTTGSNSNSLNNSKNNTPASKRIVERSQTTIIKPEKPQIKDPAEDPLSLENIEHESDSDSDSFIYSDVSADTFVTLSDVDFEERNIIDLSNDSNYERANLENQKKSSKGAAANHTQSSALTNSSQKSAKEQPHSSRSSTATPTTNMTRKRMRDHTPNSTAEHSDQEKSPSKKLKWESGRKSSRMHNDDVNTSECEPDAAAVGQRAQEMHAKLIDTKDMKGGTKSGQENAASKQSTVAEVKKSATGLNLNTSKKSVNASPGATKAETAEVKRKQELEKLPPGGTTKITDANKKRRTEPESAQAVKKPDETQQKPVSATHKSAVKQPASTLTTVAKTTHAHAPTAEGDAADPLQLPVKRFKRLQAIDGYDTLNVSEERKEGKVEETKNKNATSKRKSLRPDVSKPTETTHKLTAKQSHQQQLYHKGVAGKPLETTTLSLKDRKIVVPNTTVVKNAANTDKSANKSPTKSPGSKVITFKEWLEQQKKSTGEEGGEEVLFEPDESAIRMDKIRTTTTPELKRANTSASDASTSAKQKPSVPTAVQTPAAAVASVSKDAKKKANLRDAAKRKREAAFTPNKGNPGSVADVLAKQTPPAAKHGRIEKVVTPTSTPAGAHFKRPSLPQRMPRATPTRFNNRTPTPADGRASLHSTQHQAGIQRLGTKVNLRKLRVRINRSTVAAYFKNLNSNKLREQAIEQTVTTTQPTANITLKSVAKSTEPLQKRSPQKDPLALPKRSVVTPLTATTTTGAPLLPTLTARPNVIAATESNVTVKSTPIAMPTLTKVPTSVQDKSPKKSQDKQADATQAAAADQEQFGSNEELSLLTPMKTVTTPQTSNSLRAQQQQMSTTAAPEAVHEKRASTTSSSDIISTLRSQTTVKPTNSSISSSSSTITAASSSSSIPSKDTQLPFTPVVPKEELPDEHTLPKHPSHAPTAITPAASVDNASTTNSLASRTLAIAAATNSALNQTPPTSDASGYYGLTPTQLDTNGTRLYTFLHPAKYNRNHGCVLLDYCCPNLDGPMPAIDPTRIHAQVQAGVRELPAYIVMTTKLITRADLEANKNVIPASIRQKVEKITADASNAAANHASVPSVIGAPNVSQTSVPTVVPPQPTAAVSKPTSTTLTPTMTALQKHLPSTTIITPKMMPASSTATLATQGTSPTSQLANVSDYQRSVLRTSVRQFDARLKKYYYRIAMLSFSDRQTIIDGIINSTTLTPKDVDCAVRLIDEYAAQISKLPQTSAANTAKSATPAIQSVSKAITTQTTNTVVRTTTIQQQVQKHNTQSSKNQVAVLDKDNSLLGYQLAASPMPMNKSTISTRSSIMSTSITGTANSSLPNATSTSSGVFASLKSTQDSPRIFYTKTPMQTSTPIATATSSSSTPHNDGGKTIARRGTPRMGRDVTIRQIPQKLNSLSTSSTTATATPPTARRLPTLTRNPHLTASSSSLAEKNISETITTRSAVTISSNAPKRMTRATAAAKVIVITQNSDCNSALQDECILPDGHENTEIKREKSDDDFVGGN</sequence>
<feature type="region of interest" description="Disordered" evidence="1">
    <location>
        <begin position="102"/>
        <end position="133"/>
    </location>
</feature>
<feature type="compositionally biased region" description="Basic and acidic residues" evidence="1">
    <location>
        <begin position="410"/>
        <end position="437"/>
    </location>
</feature>
<feature type="compositionally biased region" description="Polar residues" evidence="1">
    <location>
        <begin position="473"/>
        <end position="485"/>
    </location>
</feature>
<feature type="region of interest" description="Disordered" evidence="1">
    <location>
        <begin position="138"/>
        <end position="157"/>
    </location>
</feature>
<accession>A0A0A1XPR1</accession>
<evidence type="ECO:0000256" key="1">
    <source>
        <dbReference type="SAM" id="MobiDB-lite"/>
    </source>
</evidence>
<protein>
    <submittedName>
        <fullName evidence="2">Uncharacterized protein</fullName>
    </submittedName>
</protein>
<feature type="compositionally biased region" description="Polar residues" evidence="1">
    <location>
        <begin position="1117"/>
        <end position="1127"/>
    </location>
</feature>
<feature type="compositionally biased region" description="Basic and acidic residues" evidence="1">
    <location>
        <begin position="645"/>
        <end position="657"/>
    </location>
</feature>
<feature type="compositionally biased region" description="Low complexity" evidence="1">
    <location>
        <begin position="1048"/>
        <end position="1059"/>
    </location>
</feature>
<feature type="region of interest" description="Disordered" evidence="1">
    <location>
        <begin position="759"/>
        <end position="788"/>
    </location>
</feature>
<feature type="compositionally biased region" description="Polar residues" evidence="1">
    <location>
        <begin position="20"/>
        <end position="35"/>
    </location>
</feature>
<feature type="compositionally biased region" description="Low complexity" evidence="1">
    <location>
        <begin position="1657"/>
        <end position="1679"/>
    </location>
</feature>
<feature type="region of interest" description="Disordered" evidence="1">
    <location>
        <begin position="856"/>
        <end position="902"/>
    </location>
</feature>
<feature type="region of interest" description="Disordered" evidence="1">
    <location>
        <begin position="1657"/>
        <end position="1689"/>
    </location>
</feature>
<feature type="compositionally biased region" description="Low complexity" evidence="1">
    <location>
        <begin position="1611"/>
        <end position="1625"/>
    </location>
</feature>
<feature type="compositionally biased region" description="Low complexity" evidence="1">
    <location>
        <begin position="1128"/>
        <end position="1146"/>
    </location>
</feature>
<evidence type="ECO:0000313" key="2">
    <source>
        <dbReference type="EMBL" id="JAD13026.1"/>
    </source>
</evidence>
<feature type="compositionally biased region" description="Polar residues" evidence="1">
    <location>
        <begin position="192"/>
        <end position="244"/>
    </location>
</feature>
<feature type="compositionally biased region" description="Polar residues" evidence="1">
    <location>
        <begin position="383"/>
        <end position="395"/>
    </location>
</feature>
<feature type="region of interest" description="Disordered" evidence="1">
    <location>
        <begin position="703"/>
        <end position="722"/>
    </location>
</feature>
<feature type="compositionally biased region" description="Polar residues" evidence="1">
    <location>
        <begin position="1073"/>
        <end position="1095"/>
    </location>
</feature>
<reference evidence="2" key="2">
    <citation type="journal article" date="2015" name="Gigascience">
        <title>Reconstructing a comprehensive transcriptome assembly of a white-pupal translocated strain of the pest fruit fly Bactrocera cucurbitae.</title>
        <authorList>
            <person name="Sim S.B."/>
            <person name="Calla B."/>
            <person name="Hall B."/>
            <person name="DeRego T."/>
            <person name="Geib S.M."/>
        </authorList>
    </citation>
    <scope>NUCLEOTIDE SEQUENCE</scope>
</reference>
<feature type="compositionally biased region" description="Polar residues" evidence="1">
    <location>
        <begin position="574"/>
        <end position="583"/>
    </location>
</feature>
<feature type="compositionally biased region" description="Low complexity" evidence="1">
    <location>
        <begin position="873"/>
        <end position="888"/>
    </location>
</feature>
<feature type="compositionally biased region" description="Basic and acidic residues" evidence="1">
    <location>
        <begin position="623"/>
        <end position="635"/>
    </location>
</feature>
<feature type="compositionally biased region" description="Polar residues" evidence="1">
    <location>
        <begin position="493"/>
        <end position="508"/>
    </location>
</feature>
<feature type="region of interest" description="Disordered" evidence="1">
    <location>
        <begin position="1611"/>
        <end position="1637"/>
    </location>
</feature>
<dbReference type="EMBL" id="GBXI01001266">
    <property type="protein sequence ID" value="JAD13026.1"/>
    <property type="molecule type" value="Transcribed_RNA"/>
</dbReference>
<feature type="compositionally biased region" description="Polar residues" evidence="1">
    <location>
        <begin position="362"/>
        <end position="375"/>
    </location>
</feature>